<evidence type="ECO:0000256" key="6">
    <source>
        <dbReference type="ARBA" id="ARBA00022692"/>
    </source>
</evidence>
<dbReference type="Gene3D" id="3.10.560.10">
    <property type="entry name" value="Outer membrane lipoprotein wza domain like"/>
    <property type="match status" value="2"/>
</dbReference>
<keyword evidence="10" id="KW-0626">Porin</keyword>
<reference evidence="17" key="1">
    <citation type="submission" date="2021-03" db="EMBL/GenBank/DDBJ databases">
        <title>Sagittula salina sp. nov. strain M10.9X isolated from the marine waste.</title>
        <authorList>
            <person name="Satari L."/>
            <person name="Molina-Menor E."/>
            <person name="Vidal-Verdu A."/>
            <person name="Pascual J."/>
            <person name="Pereto J."/>
            <person name="Porcar M."/>
        </authorList>
    </citation>
    <scope>NUCLEOTIDE SEQUENCE</scope>
    <source>
        <strain evidence="17">M10.9X</strain>
    </source>
</reference>
<dbReference type="InterPro" id="IPR054765">
    <property type="entry name" value="SLBB_dom"/>
</dbReference>
<feature type="domain" description="SLBB" evidence="16">
    <location>
        <begin position="182"/>
        <end position="260"/>
    </location>
</feature>
<dbReference type="AlphaFoldDB" id="A0A940MVI2"/>
<keyword evidence="7" id="KW-0732">Signal</keyword>
<dbReference type="GO" id="GO:0009279">
    <property type="term" value="C:cell outer membrane"/>
    <property type="evidence" value="ECO:0007669"/>
    <property type="project" value="UniProtKB-SubCell"/>
</dbReference>
<dbReference type="GO" id="GO:0015288">
    <property type="term" value="F:porin activity"/>
    <property type="evidence" value="ECO:0007669"/>
    <property type="project" value="UniProtKB-KW"/>
</dbReference>
<evidence type="ECO:0000313" key="18">
    <source>
        <dbReference type="Proteomes" id="UP000675940"/>
    </source>
</evidence>
<feature type="domain" description="Polysaccharide export protein N-terminal" evidence="15">
    <location>
        <begin position="91"/>
        <end position="176"/>
    </location>
</feature>
<comment type="similarity">
    <text evidence="2">Belongs to the BexD/CtrA/VexA family.</text>
</comment>
<dbReference type="GO" id="GO:0046930">
    <property type="term" value="C:pore complex"/>
    <property type="evidence" value="ECO:0007669"/>
    <property type="project" value="UniProtKB-KW"/>
</dbReference>
<dbReference type="InterPro" id="IPR003715">
    <property type="entry name" value="Poly_export_N"/>
</dbReference>
<evidence type="ECO:0000256" key="14">
    <source>
        <dbReference type="ARBA" id="ARBA00023288"/>
    </source>
</evidence>
<evidence type="ECO:0000256" key="1">
    <source>
        <dbReference type="ARBA" id="ARBA00004571"/>
    </source>
</evidence>
<evidence type="ECO:0000256" key="12">
    <source>
        <dbReference type="ARBA" id="ARBA00023139"/>
    </source>
</evidence>
<keyword evidence="12" id="KW-0564">Palmitate</keyword>
<dbReference type="GO" id="GO:0015159">
    <property type="term" value="F:polysaccharide transmembrane transporter activity"/>
    <property type="evidence" value="ECO:0007669"/>
    <property type="project" value="InterPro"/>
</dbReference>
<evidence type="ECO:0000256" key="5">
    <source>
        <dbReference type="ARBA" id="ARBA00022597"/>
    </source>
</evidence>
<evidence type="ECO:0000256" key="7">
    <source>
        <dbReference type="ARBA" id="ARBA00022729"/>
    </source>
</evidence>
<keyword evidence="5" id="KW-0762">Sugar transport</keyword>
<accession>A0A940MVI2</accession>
<name>A0A940MVI2_9RHOB</name>
<evidence type="ECO:0000259" key="15">
    <source>
        <dbReference type="Pfam" id="PF02563"/>
    </source>
</evidence>
<dbReference type="Pfam" id="PF22461">
    <property type="entry name" value="SLBB_2"/>
    <property type="match status" value="2"/>
</dbReference>
<protein>
    <submittedName>
        <fullName evidence="17">Polysaccharide biosynthesis/export family protein</fullName>
    </submittedName>
</protein>
<gene>
    <name evidence="17" type="ORF">J5474_19795</name>
</gene>
<keyword evidence="8" id="KW-0625">Polysaccharide transport</keyword>
<proteinExistence type="inferred from homology"/>
<dbReference type="InterPro" id="IPR049712">
    <property type="entry name" value="Poly_export"/>
</dbReference>
<dbReference type="Gene3D" id="3.30.1950.10">
    <property type="entry name" value="wza like domain"/>
    <property type="match status" value="1"/>
</dbReference>
<dbReference type="GO" id="GO:0006811">
    <property type="term" value="P:monoatomic ion transport"/>
    <property type="evidence" value="ECO:0007669"/>
    <property type="project" value="UniProtKB-KW"/>
</dbReference>
<keyword evidence="9" id="KW-0406">Ion transport</keyword>
<evidence type="ECO:0000256" key="3">
    <source>
        <dbReference type="ARBA" id="ARBA00022448"/>
    </source>
</evidence>
<evidence type="ECO:0000256" key="9">
    <source>
        <dbReference type="ARBA" id="ARBA00023065"/>
    </source>
</evidence>
<evidence type="ECO:0000256" key="11">
    <source>
        <dbReference type="ARBA" id="ARBA00023136"/>
    </source>
</evidence>
<keyword evidence="11" id="KW-0472">Membrane</keyword>
<feature type="domain" description="SLBB" evidence="16">
    <location>
        <begin position="326"/>
        <end position="412"/>
    </location>
</feature>
<dbReference type="EMBL" id="JAGISH010000016">
    <property type="protein sequence ID" value="MBP0484722.1"/>
    <property type="molecule type" value="Genomic_DNA"/>
</dbReference>
<sequence>MAATLSACGITYHSPSVDEKAEDVTVLELSPQVIATANSSAYMPRSLPAVFFSNAGSGGAAQGVGALPAEPYLPEETRQQLQYRPLPDIPSQPYRIGPGDELLLATKGSASTVEQLTGLLAAANSRQGYVVREDGTIAIPDVGGVDVGGLTIEEAENSLFQALVNNQIDPTFSLEISKFNSQRVAIGGAVKTSTVVAITPSGLTLGEALIAAGGVTVKDREFASIRIYRDGTLYQIPLNTYVENPGLKDKLLRGGDAIFVDTTYDLDRALAFYQARIDVIALRTSARSSAMTILQGEIALRRSALEEERSNYERRRSLGEETRDYVYLTGEVTKQSRVPLPYGRRATLADVLFGEGGYVNTTGDPSQIYVLRGADSLAPGATVVAYHLDAENIANVVMATRFEMRPNDVVFIEEQPITKWNRAFQQFFPLLVQSAQDAI</sequence>
<keyword evidence="18" id="KW-1185">Reference proteome</keyword>
<evidence type="ECO:0000256" key="2">
    <source>
        <dbReference type="ARBA" id="ARBA00009450"/>
    </source>
</evidence>
<dbReference type="Pfam" id="PF02563">
    <property type="entry name" value="Poly_export"/>
    <property type="match status" value="1"/>
</dbReference>
<evidence type="ECO:0000256" key="8">
    <source>
        <dbReference type="ARBA" id="ARBA00023047"/>
    </source>
</evidence>
<comment type="caution">
    <text evidence="17">The sequence shown here is derived from an EMBL/GenBank/DDBJ whole genome shotgun (WGS) entry which is preliminary data.</text>
</comment>
<keyword evidence="14" id="KW-0449">Lipoprotein</keyword>
<keyword evidence="6" id="KW-0812">Transmembrane</keyword>
<keyword evidence="4" id="KW-1134">Transmembrane beta strand</keyword>
<dbReference type="PANTHER" id="PTHR33619">
    <property type="entry name" value="POLYSACCHARIDE EXPORT PROTEIN GFCE-RELATED"/>
    <property type="match status" value="1"/>
</dbReference>
<evidence type="ECO:0000313" key="17">
    <source>
        <dbReference type="EMBL" id="MBP0484722.1"/>
    </source>
</evidence>
<comment type="subcellular location">
    <subcellularLocation>
        <location evidence="1">Cell outer membrane</location>
        <topology evidence="1">Multi-pass membrane protein</topology>
    </subcellularLocation>
</comment>
<dbReference type="Proteomes" id="UP000675940">
    <property type="component" value="Unassembled WGS sequence"/>
</dbReference>
<evidence type="ECO:0000259" key="16">
    <source>
        <dbReference type="Pfam" id="PF22461"/>
    </source>
</evidence>
<keyword evidence="3" id="KW-0813">Transport</keyword>
<evidence type="ECO:0000256" key="10">
    <source>
        <dbReference type="ARBA" id="ARBA00023114"/>
    </source>
</evidence>
<evidence type="ECO:0000256" key="4">
    <source>
        <dbReference type="ARBA" id="ARBA00022452"/>
    </source>
</evidence>
<evidence type="ECO:0000256" key="13">
    <source>
        <dbReference type="ARBA" id="ARBA00023237"/>
    </source>
</evidence>
<keyword evidence="13" id="KW-0998">Cell outer membrane</keyword>
<organism evidence="17 18">
    <name type="scientific">Sagittula salina</name>
    <dbReference type="NCBI Taxonomy" id="2820268"/>
    <lineage>
        <taxon>Bacteria</taxon>
        <taxon>Pseudomonadati</taxon>
        <taxon>Pseudomonadota</taxon>
        <taxon>Alphaproteobacteria</taxon>
        <taxon>Rhodobacterales</taxon>
        <taxon>Roseobacteraceae</taxon>
        <taxon>Sagittula</taxon>
    </lineage>
</organism>
<dbReference type="PANTHER" id="PTHR33619:SF3">
    <property type="entry name" value="POLYSACCHARIDE EXPORT PROTEIN GFCE-RELATED"/>
    <property type="match status" value="1"/>
</dbReference>